<dbReference type="OrthoDB" id="2143914at2759"/>
<dbReference type="InterPro" id="IPR051953">
    <property type="entry name" value="Plant_SW-associated_TFs"/>
</dbReference>
<dbReference type="PROSITE" id="PS51294">
    <property type="entry name" value="HTH_MYB"/>
    <property type="match status" value="2"/>
</dbReference>
<keyword evidence="4" id="KW-0238">DNA-binding</keyword>
<dbReference type="Pfam" id="PF00249">
    <property type="entry name" value="Myb_DNA-binding"/>
    <property type="match status" value="2"/>
</dbReference>
<dbReference type="SMART" id="SM00717">
    <property type="entry name" value="SANT"/>
    <property type="match status" value="2"/>
</dbReference>
<dbReference type="AlphaFoldDB" id="A0A0K9PUE0"/>
<feature type="domain" description="HTH myb-type" evidence="9">
    <location>
        <begin position="61"/>
        <end position="115"/>
    </location>
</feature>
<keyword evidence="3" id="KW-0805">Transcription regulation</keyword>
<dbReference type="Gene3D" id="1.10.10.60">
    <property type="entry name" value="Homeodomain-like"/>
    <property type="match status" value="2"/>
</dbReference>
<evidence type="ECO:0000256" key="1">
    <source>
        <dbReference type="ARBA" id="ARBA00004123"/>
    </source>
</evidence>
<comment type="subcellular location">
    <subcellularLocation>
        <location evidence="1">Nucleus</location>
    </subcellularLocation>
</comment>
<comment type="caution">
    <text evidence="10">The sequence shown here is derived from an EMBL/GenBank/DDBJ whole genome shotgun (WGS) entry which is preliminary data.</text>
</comment>
<evidence type="ECO:0000259" key="8">
    <source>
        <dbReference type="PROSITE" id="PS50090"/>
    </source>
</evidence>
<dbReference type="Proteomes" id="UP000036987">
    <property type="component" value="Unassembled WGS sequence"/>
</dbReference>
<dbReference type="FunFam" id="1.10.10.60:FF:000394">
    <property type="entry name" value="MYB transcription factor"/>
    <property type="match status" value="1"/>
</dbReference>
<dbReference type="EMBL" id="LFYR01000621">
    <property type="protein sequence ID" value="KMZ72638.1"/>
    <property type="molecule type" value="Genomic_DNA"/>
</dbReference>
<feature type="compositionally biased region" description="Basic and acidic residues" evidence="7">
    <location>
        <begin position="143"/>
        <end position="156"/>
    </location>
</feature>
<feature type="domain" description="HTH myb-type" evidence="9">
    <location>
        <begin position="8"/>
        <end position="60"/>
    </location>
</feature>
<dbReference type="PROSITE" id="PS51257">
    <property type="entry name" value="PROKAR_LIPOPROTEIN"/>
    <property type="match status" value="1"/>
</dbReference>
<reference evidence="11" key="1">
    <citation type="journal article" date="2016" name="Nature">
        <title>The genome of the seagrass Zostera marina reveals angiosperm adaptation to the sea.</title>
        <authorList>
            <person name="Olsen J.L."/>
            <person name="Rouze P."/>
            <person name="Verhelst B."/>
            <person name="Lin Y.-C."/>
            <person name="Bayer T."/>
            <person name="Collen J."/>
            <person name="Dattolo E."/>
            <person name="De Paoli E."/>
            <person name="Dittami S."/>
            <person name="Maumus F."/>
            <person name="Michel G."/>
            <person name="Kersting A."/>
            <person name="Lauritano C."/>
            <person name="Lohaus R."/>
            <person name="Toepel M."/>
            <person name="Tonon T."/>
            <person name="Vanneste K."/>
            <person name="Amirebrahimi M."/>
            <person name="Brakel J."/>
            <person name="Bostroem C."/>
            <person name="Chovatia M."/>
            <person name="Grimwood J."/>
            <person name="Jenkins J.W."/>
            <person name="Jueterbock A."/>
            <person name="Mraz A."/>
            <person name="Stam W.T."/>
            <person name="Tice H."/>
            <person name="Bornberg-Bauer E."/>
            <person name="Green P.J."/>
            <person name="Pearson G.A."/>
            <person name="Procaccini G."/>
            <person name="Duarte C.M."/>
            <person name="Schmutz J."/>
            <person name="Reusch T.B.H."/>
            <person name="Van de Peer Y."/>
        </authorList>
    </citation>
    <scope>NUCLEOTIDE SEQUENCE [LARGE SCALE GENOMIC DNA]</scope>
    <source>
        <strain evidence="11">cv. Finnish</strain>
    </source>
</reference>
<evidence type="ECO:0000256" key="3">
    <source>
        <dbReference type="ARBA" id="ARBA00023015"/>
    </source>
</evidence>
<proteinExistence type="predicted"/>
<gene>
    <name evidence="10" type="ORF">ZOSMA_160G00120</name>
</gene>
<keyword evidence="5" id="KW-0804">Transcription</keyword>
<keyword evidence="11" id="KW-1185">Reference proteome</keyword>
<evidence type="ECO:0000313" key="10">
    <source>
        <dbReference type="EMBL" id="KMZ72638.1"/>
    </source>
</evidence>
<evidence type="ECO:0000256" key="6">
    <source>
        <dbReference type="ARBA" id="ARBA00023242"/>
    </source>
</evidence>
<organism evidence="10 11">
    <name type="scientific">Zostera marina</name>
    <name type="common">Eelgrass</name>
    <dbReference type="NCBI Taxonomy" id="29655"/>
    <lineage>
        <taxon>Eukaryota</taxon>
        <taxon>Viridiplantae</taxon>
        <taxon>Streptophyta</taxon>
        <taxon>Embryophyta</taxon>
        <taxon>Tracheophyta</taxon>
        <taxon>Spermatophyta</taxon>
        <taxon>Magnoliopsida</taxon>
        <taxon>Liliopsida</taxon>
        <taxon>Zosteraceae</taxon>
        <taxon>Zostera</taxon>
    </lineage>
</organism>
<evidence type="ECO:0000256" key="5">
    <source>
        <dbReference type="ARBA" id="ARBA00023163"/>
    </source>
</evidence>
<dbReference type="InterPro" id="IPR001005">
    <property type="entry name" value="SANT/Myb"/>
</dbReference>
<feature type="region of interest" description="Disordered" evidence="7">
    <location>
        <begin position="143"/>
        <end position="165"/>
    </location>
</feature>
<dbReference type="FunFam" id="1.10.10.60:FF:000158">
    <property type="entry name" value="MYB transcription factor"/>
    <property type="match status" value="1"/>
</dbReference>
<dbReference type="SUPFAM" id="SSF46689">
    <property type="entry name" value="Homeodomain-like"/>
    <property type="match status" value="1"/>
</dbReference>
<evidence type="ECO:0000259" key="9">
    <source>
        <dbReference type="PROSITE" id="PS51294"/>
    </source>
</evidence>
<feature type="domain" description="Myb-like" evidence="8">
    <location>
        <begin position="8"/>
        <end position="60"/>
    </location>
</feature>
<dbReference type="PANTHER" id="PTHR47997">
    <property type="entry name" value="MYB DOMAIN PROTEIN 55"/>
    <property type="match status" value="1"/>
</dbReference>
<accession>A0A0K9PUE0</accession>
<sequence>MVRTFSNKHKLKKGLWSPDEDEKLFNHINIFGIGCWSSVPKQAGLQRCGKSCRLRWLNYLRPDVKRGSFSQEEEDLIVGFHQVLGNRWSQIAGQLEGRTDNEIKNYWNSTLKKKLLKQGIDPNTHKPLMIKSTNNVVKLDQEHKSPKISFKPHEPMKSSTPNKESSFGNHLMVNYEGGISCNFLNNVSSSSTTTSVSTPPYVDIVLDVWNCYNKESEVEPSKMDCNEAKENVVIEEKGGVGGRKGLIWGLEGKNEKKIEGESSSLVEFDIGGFPIPSLPLFPLGFDFEFDDFNCLQTLDEFSKG</sequence>
<evidence type="ECO:0000256" key="4">
    <source>
        <dbReference type="ARBA" id="ARBA00023125"/>
    </source>
</evidence>
<dbReference type="InterPro" id="IPR009057">
    <property type="entry name" value="Homeodomain-like_sf"/>
</dbReference>
<evidence type="ECO:0000256" key="2">
    <source>
        <dbReference type="ARBA" id="ARBA00022737"/>
    </source>
</evidence>
<dbReference type="InterPro" id="IPR017930">
    <property type="entry name" value="Myb_dom"/>
</dbReference>
<dbReference type="PROSITE" id="PS50090">
    <property type="entry name" value="MYB_LIKE"/>
    <property type="match status" value="2"/>
</dbReference>
<evidence type="ECO:0000256" key="7">
    <source>
        <dbReference type="SAM" id="MobiDB-lite"/>
    </source>
</evidence>
<keyword evidence="6" id="KW-0539">Nucleus</keyword>
<protein>
    <submittedName>
        <fullName evidence="10">Myb domain protein 68</fullName>
    </submittedName>
</protein>
<dbReference type="PANTHER" id="PTHR47997:SF75">
    <property type="entry name" value="MYB DOMAIN PROTEIN 55"/>
    <property type="match status" value="1"/>
</dbReference>
<name>A0A0K9PUE0_ZOSMR</name>
<dbReference type="CDD" id="cd00167">
    <property type="entry name" value="SANT"/>
    <property type="match status" value="2"/>
</dbReference>
<dbReference type="GO" id="GO:0000976">
    <property type="term" value="F:transcription cis-regulatory region binding"/>
    <property type="evidence" value="ECO:0000318"/>
    <property type="project" value="GO_Central"/>
</dbReference>
<feature type="domain" description="Myb-like" evidence="8">
    <location>
        <begin position="61"/>
        <end position="111"/>
    </location>
</feature>
<dbReference type="GO" id="GO:0005634">
    <property type="term" value="C:nucleus"/>
    <property type="evidence" value="ECO:0000318"/>
    <property type="project" value="GO_Central"/>
</dbReference>
<dbReference type="GO" id="GO:0006355">
    <property type="term" value="P:regulation of DNA-templated transcription"/>
    <property type="evidence" value="ECO:0000318"/>
    <property type="project" value="GO_Central"/>
</dbReference>
<keyword evidence="2" id="KW-0677">Repeat</keyword>
<evidence type="ECO:0000313" key="11">
    <source>
        <dbReference type="Proteomes" id="UP000036987"/>
    </source>
</evidence>